<accession>A0A067Q7N5</accession>
<dbReference type="InterPro" id="IPR016024">
    <property type="entry name" value="ARM-type_fold"/>
</dbReference>
<evidence type="ECO:0000259" key="8">
    <source>
        <dbReference type="Pfam" id="PF04118"/>
    </source>
</evidence>
<keyword evidence="2" id="KW-0813">Transport</keyword>
<sequence length="1784" mass="199974">MAASVQPLTSGFAATKELTGTKISERVSLLQTYASDPKFKKYIAQVEKCLGTFDSVHEWADFIAFLKQLLKTFQSYQQFKEIPRKLVVAKRLSQCLNPALPTGVHQRALDVYAHILAVIGSDGLKRDLPLWSSGLFPFFEYAATSVKPILLNLYDTHYLPLEGTLRPITKSFVLALLPGLEEETGEFFDKVLGLLDKLSSTVSPAFFFQNMWLVMLTTPSARGTSLNFLSRRLPPLRADEDISPIVGRDVGLMIRAFAAALEDENLLVRRGGLDLLLQSLRIDSTAVKKAQAADRTILMRAAAGVVLRRDLSLNRRLYTWLLGPEEDTQHQLDFFKANSLDLLKSTLREEMFSPSMEYPESRPFKIFISLLDKWEIGASLTEGLVYDAFKALRNSLESHMDSGEEMLLSASSLYEAVEPHCLWRQVLSSVLSELWDGSGTEAIGMAKFILVTFRHDEEIQTIHLPMVFCAVMEVLRNRLQMDSRCAMSQSMVKAILLQVEMLKCIPLVALLRFPALPERAQTASPVRNTVEFATTFYGIQPAFISALDSRRLVTPLAMVFEDVLKASAMSAQGLIAGEGAGGRDFLEHCLLVLNDLVKQADLKLEKSLLIDWDPVAWLSTMLSAVTSEVVTFSLLDRTISIIVAFHHSASFEPSLSMEDSSVVFRIVNKLFEYLRSDRAGYHVRASNLIWEVQNAISRPYVESIISQKLAEDTFPDVEDSFEAFGVLWRLTEDHLMPGFKWKCPLMIILNTLKSEDPRLHRLGETWMRCNLKSYLRILDPLLFDLLDPNIRLTPTVIKVNGRELQSFCYDCPFDQSYVNHVLEILLAVARFGGQGFVKTARGNLISRAQHTGLVERAELIVAARPDASYLDVLVEILLRFIQSEPKPRWGNTMQPCNTRIQSTAIDLVQAVVARGEVDPVAIRTIEAIVIGKLYFTVQVARLDLQNKLLHLLHSVISAFSAEFEPSKPLPPRDASDIQGSRDVDRTRPMSTMNPLLVQTLIDGISAPANRPVLQHWLDFITTAIPQFQYALEVAVSPLNDCVCRQLRLALSDVLKAARAERKLGNDVPSSTTDAEFLMFLNVLERLVLISLANTLGSNQYDDDPALLDKTGQESSGLLGYVSNVFSSDNVAPSGEQLTARSPGYQALHAGVRVLYSIWVAFVWKFPPAWSPLDDSLAMIYSRSRNRCRRVLEHLFRAHSSEVLESIIECWSREPIEGRDDNATFEIVDILCNSAQNVVHLTCESVSCRLLGVSERTKKQAINFNLSDAVLFQFLEGYLSQLEGPLALQVWGRVLQMAKEIVGNLKEQRAQVFPMLRCITVLGEKVTQTTAVEERRLRKDFQDIFGKLLDATVSMAGRSFDQNNWIRRSAKDTLAPNGRDSPIPRVPSDSKLDEKMAANSPSIQEGTKPWGSDSIEQVNRFLVEKALPNMRRFFVESDKVAAACSNVVYYIITPGLKGKSRPLDVDPTVLDLVREMTKIPAALKAWRGPVTDVLNDNRFFNSTSQSAQKFRPIIRALFDVDRASVGELLNKVTTAPSGTIFTNREYESLLRSLNLRRLSYAIFVSDKNHFLTQLPAIQEKLVDILRNSPAPILQSEVFLSVRVLLCRLSPHNLTSFWPVVLNEMYRVFDQIMTTLPSDGSEDLAVVLAACKVLDLLLVLQTEEFQIHQWIFITDTVDAVYRPESWSPEAMLDLLSDVVGSLPIPEDGSSSVQSATQSYDATPLAGSRPMRRPMLNAVHHVETIRDLAPFLSHVSIATYESIYASGGNIDWESIERGLLEDMFDGR</sequence>
<evidence type="ECO:0000256" key="2">
    <source>
        <dbReference type="ARBA" id="ARBA00022448"/>
    </source>
</evidence>
<dbReference type="Pfam" id="PF04118">
    <property type="entry name" value="Dopey_N"/>
    <property type="match status" value="1"/>
</dbReference>
<protein>
    <submittedName>
        <fullName evidence="11">Uncharacterized protein</fullName>
    </submittedName>
</protein>
<dbReference type="GO" id="GO:0015031">
    <property type="term" value="P:protein transport"/>
    <property type="evidence" value="ECO:0007669"/>
    <property type="project" value="UniProtKB-KW"/>
</dbReference>
<dbReference type="SUPFAM" id="SSF48371">
    <property type="entry name" value="ARM repeat"/>
    <property type="match status" value="1"/>
</dbReference>
<dbReference type="OrthoDB" id="297643at2759"/>
<evidence type="ECO:0000259" key="10">
    <source>
        <dbReference type="Pfam" id="PF24598"/>
    </source>
</evidence>
<reference evidence="12" key="1">
    <citation type="journal article" date="2014" name="Proc. Natl. Acad. Sci. U.S.A.">
        <title>Extensive sampling of basidiomycete genomes demonstrates inadequacy of the white-rot/brown-rot paradigm for wood decay fungi.</title>
        <authorList>
            <person name="Riley R."/>
            <person name="Salamov A.A."/>
            <person name="Brown D.W."/>
            <person name="Nagy L.G."/>
            <person name="Floudas D."/>
            <person name="Held B.W."/>
            <person name="Levasseur A."/>
            <person name="Lombard V."/>
            <person name="Morin E."/>
            <person name="Otillar R."/>
            <person name="Lindquist E.A."/>
            <person name="Sun H."/>
            <person name="LaButti K.M."/>
            <person name="Schmutz J."/>
            <person name="Jabbour D."/>
            <person name="Luo H."/>
            <person name="Baker S.E."/>
            <person name="Pisabarro A.G."/>
            <person name="Walton J.D."/>
            <person name="Blanchette R.A."/>
            <person name="Henrissat B."/>
            <person name="Martin F."/>
            <person name="Cullen D."/>
            <person name="Hibbett D.S."/>
            <person name="Grigoriev I.V."/>
        </authorList>
    </citation>
    <scope>NUCLEOTIDE SEQUENCE [LARGE SCALE GENOMIC DNA]</scope>
    <source>
        <strain evidence="12">MUCL 33604</strain>
    </source>
</reference>
<proteinExistence type="inferred from homology"/>
<dbReference type="InterPro" id="IPR056457">
    <property type="entry name" value="DOP1_C"/>
</dbReference>
<dbReference type="PANTHER" id="PTHR14042">
    <property type="entry name" value="DOPEY-RELATED"/>
    <property type="match status" value="1"/>
</dbReference>
<keyword evidence="5" id="KW-0472">Membrane</keyword>
<feature type="region of interest" description="Disordered" evidence="7">
    <location>
        <begin position="966"/>
        <end position="985"/>
    </location>
</feature>
<evidence type="ECO:0000313" key="11">
    <source>
        <dbReference type="EMBL" id="KDQ63058.1"/>
    </source>
</evidence>
<evidence type="ECO:0000256" key="3">
    <source>
        <dbReference type="ARBA" id="ARBA00022927"/>
    </source>
</evidence>
<dbReference type="HOGENOM" id="CLU_001197_0_0_1"/>
<feature type="region of interest" description="Disordered" evidence="7">
    <location>
        <begin position="1370"/>
        <end position="1409"/>
    </location>
</feature>
<dbReference type="EMBL" id="KL197710">
    <property type="protein sequence ID" value="KDQ63058.1"/>
    <property type="molecule type" value="Genomic_DNA"/>
</dbReference>
<evidence type="ECO:0000259" key="9">
    <source>
        <dbReference type="Pfam" id="PF24597"/>
    </source>
</evidence>
<dbReference type="GO" id="GO:0000139">
    <property type="term" value="C:Golgi membrane"/>
    <property type="evidence" value="ECO:0007669"/>
    <property type="project" value="UniProtKB-SubCell"/>
</dbReference>
<dbReference type="PANTHER" id="PTHR14042:SF24">
    <property type="entry name" value="PROTEIN DOPEY-1 HOMOLOG"/>
    <property type="match status" value="1"/>
</dbReference>
<evidence type="ECO:0000256" key="1">
    <source>
        <dbReference type="ARBA" id="ARBA00004395"/>
    </source>
</evidence>
<dbReference type="GO" id="GO:0005829">
    <property type="term" value="C:cytosol"/>
    <property type="evidence" value="ECO:0007669"/>
    <property type="project" value="GOC"/>
</dbReference>
<dbReference type="InterPro" id="IPR007249">
    <property type="entry name" value="DOP1_N"/>
</dbReference>
<dbReference type="FunCoup" id="A0A067Q7N5">
    <property type="interactions" value="138"/>
</dbReference>
<keyword evidence="3" id="KW-0653">Protein transport</keyword>
<feature type="domain" description="DOP1-like C-terminal" evidence="10">
    <location>
        <begin position="1273"/>
        <end position="1762"/>
    </location>
</feature>
<dbReference type="Proteomes" id="UP000027265">
    <property type="component" value="Unassembled WGS sequence"/>
</dbReference>
<dbReference type="GO" id="GO:0005802">
    <property type="term" value="C:trans-Golgi network"/>
    <property type="evidence" value="ECO:0007669"/>
    <property type="project" value="TreeGrafter"/>
</dbReference>
<keyword evidence="4" id="KW-0333">Golgi apparatus</keyword>
<dbReference type="GO" id="GO:0005768">
    <property type="term" value="C:endosome"/>
    <property type="evidence" value="ECO:0007669"/>
    <property type="project" value="TreeGrafter"/>
</dbReference>
<feature type="domain" description="DOP1 N-terminal" evidence="8">
    <location>
        <begin position="36"/>
        <end position="325"/>
    </location>
</feature>
<organism evidence="11 12">
    <name type="scientific">Jaapia argillacea MUCL 33604</name>
    <dbReference type="NCBI Taxonomy" id="933084"/>
    <lineage>
        <taxon>Eukaryota</taxon>
        <taxon>Fungi</taxon>
        <taxon>Dikarya</taxon>
        <taxon>Basidiomycota</taxon>
        <taxon>Agaricomycotina</taxon>
        <taxon>Agaricomycetes</taxon>
        <taxon>Agaricomycetidae</taxon>
        <taxon>Jaapiales</taxon>
        <taxon>Jaapiaceae</taxon>
        <taxon>Jaapia</taxon>
    </lineage>
</organism>
<evidence type="ECO:0000313" key="12">
    <source>
        <dbReference type="Proteomes" id="UP000027265"/>
    </source>
</evidence>
<evidence type="ECO:0000256" key="7">
    <source>
        <dbReference type="SAM" id="MobiDB-lite"/>
    </source>
</evidence>
<gene>
    <name evidence="11" type="ORF">JAAARDRAFT_53285</name>
</gene>
<dbReference type="STRING" id="933084.A0A067Q7N5"/>
<dbReference type="Pfam" id="PF24598">
    <property type="entry name" value="DOP1_C"/>
    <property type="match status" value="1"/>
</dbReference>
<dbReference type="InParanoid" id="A0A067Q7N5"/>
<evidence type="ECO:0000256" key="5">
    <source>
        <dbReference type="ARBA" id="ARBA00023136"/>
    </source>
</evidence>
<name>A0A067Q7N5_9AGAM</name>
<keyword evidence="12" id="KW-1185">Reference proteome</keyword>
<evidence type="ECO:0000256" key="4">
    <source>
        <dbReference type="ARBA" id="ARBA00023034"/>
    </source>
</evidence>
<evidence type="ECO:0000256" key="6">
    <source>
        <dbReference type="ARBA" id="ARBA00046326"/>
    </source>
</evidence>
<dbReference type="Pfam" id="PF24597">
    <property type="entry name" value="TPR_DOP1_M"/>
    <property type="match status" value="1"/>
</dbReference>
<comment type="subcellular location">
    <subcellularLocation>
        <location evidence="1">Golgi apparatus membrane</location>
        <topology evidence="1">Peripheral membrane protein</topology>
    </subcellularLocation>
</comment>
<feature type="compositionally biased region" description="Basic and acidic residues" evidence="7">
    <location>
        <begin position="973"/>
        <end position="985"/>
    </location>
</feature>
<comment type="similarity">
    <text evidence="6">Belongs to the DOP1 family.</text>
</comment>
<dbReference type="InterPro" id="IPR056458">
    <property type="entry name" value="TPR_DOP1_M"/>
</dbReference>
<dbReference type="GO" id="GO:0006895">
    <property type="term" value="P:Golgi to endosome transport"/>
    <property type="evidence" value="ECO:0007669"/>
    <property type="project" value="InterPro"/>
</dbReference>
<feature type="domain" description="DOP1-like middle TPR" evidence="9">
    <location>
        <begin position="334"/>
        <end position="528"/>
    </location>
</feature>
<dbReference type="InterPro" id="IPR040314">
    <property type="entry name" value="DOP1"/>
</dbReference>